<dbReference type="Proteomes" id="UP001054837">
    <property type="component" value="Unassembled WGS sequence"/>
</dbReference>
<evidence type="ECO:0000313" key="1">
    <source>
        <dbReference type="EMBL" id="GIY06356.1"/>
    </source>
</evidence>
<dbReference type="EMBL" id="BPLQ01004200">
    <property type="protein sequence ID" value="GIY06356.1"/>
    <property type="molecule type" value="Genomic_DNA"/>
</dbReference>
<evidence type="ECO:0000313" key="2">
    <source>
        <dbReference type="Proteomes" id="UP001054837"/>
    </source>
</evidence>
<keyword evidence="2" id="KW-1185">Reference proteome</keyword>
<proteinExistence type="predicted"/>
<comment type="caution">
    <text evidence="1">The sequence shown here is derived from an EMBL/GenBank/DDBJ whole genome shotgun (WGS) entry which is preliminary data.</text>
</comment>
<name>A0AAV4QE35_9ARAC</name>
<gene>
    <name evidence="1" type="ORF">CDAR_371111</name>
</gene>
<protein>
    <submittedName>
        <fullName evidence="1">Uncharacterized protein</fullName>
    </submittedName>
</protein>
<sequence length="124" mass="13921">MQKYGFILLVPHGWKMHYSHQNNTRNGFGIILLQRGRQAVVGWMERAIQFAAGWGYGKEEGHVVSDNDWSSSPVSLRQNEEMCRLSCSLAASCPSGGMEDRGVEVKRGALSLSLTQWFHKVINP</sequence>
<organism evidence="1 2">
    <name type="scientific">Caerostris darwini</name>
    <dbReference type="NCBI Taxonomy" id="1538125"/>
    <lineage>
        <taxon>Eukaryota</taxon>
        <taxon>Metazoa</taxon>
        <taxon>Ecdysozoa</taxon>
        <taxon>Arthropoda</taxon>
        <taxon>Chelicerata</taxon>
        <taxon>Arachnida</taxon>
        <taxon>Araneae</taxon>
        <taxon>Araneomorphae</taxon>
        <taxon>Entelegynae</taxon>
        <taxon>Araneoidea</taxon>
        <taxon>Araneidae</taxon>
        <taxon>Caerostris</taxon>
    </lineage>
</organism>
<accession>A0AAV4QE35</accession>
<reference evidence="1 2" key="1">
    <citation type="submission" date="2021-06" db="EMBL/GenBank/DDBJ databases">
        <title>Caerostris darwini draft genome.</title>
        <authorList>
            <person name="Kono N."/>
            <person name="Arakawa K."/>
        </authorList>
    </citation>
    <scope>NUCLEOTIDE SEQUENCE [LARGE SCALE GENOMIC DNA]</scope>
</reference>
<dbReference type="AlphaFoldDB" id="A0AAV4QE35"/>